<dbReference type="STRING" id="490629.SAMN05216266_12758"/>
<dbReference type="SUPFAM" id="SSF56747">
    <property type="entry name" value="Prim-pol domain"/>
    <property type="match status" value="1"/>
</dbReference>
<dbReference type="SMART" id="SM00943">
    <property type="entry name" value="Prim-Pol"/>
    <property type="match status" value="1"/>
</dbReference>
<dbReference type="PANTHER" id="PTHR35372">
    <property type="entry name" value="ATP BINDING PROTEIN-RELATED"/>
    <property type="match status" value="1"/>
</dbReference>
<proteinExistence type="predicted"/>
<dbReference type="Pfam" id="PF08706">
    <property type="entry name" value="D5_N"/>
    <property type="match status" value="1"/>
</dbReference>
<name>A0A1I1CF63_9PSEU</name>
<evidence type="ECO:0000259" key="2">
    <source>
        <dbReference type="SMART" id="SM00885"/>
    </source>
</evidence>
<organism evidence="4 5">
    <name type="scientific">Amycolatopsis marina</name>
    <dbReference type="NCBI Taxonomy" id="490629"/>
    <lineage>
        <taxon>Bacteria</taxon>
        <taxon>Bacillati</taxon>
        <taxon>Actinomycetota</taxon>
        <taxon>Actinomycetes</taxon>
        <taxon>Pseudonocardiales</taxon>
        <taxon>Pseudonocardiaceae</taxon>
        <taxon>Amycolatopsis</taxon>
    </lineage>
</organism>
<evidence type="ECO:0000313" key="5">
    <source>
        <dbReference type="Proteomes" id="UP000243799"/>
    </source>
</evidence>
<evidence type="ECO:0000313" key="4">
    <source>
        <dbReference type="EMBL" id="SFB61214.1"/>
    </source>
</evidence>
<dbReference type="SMART" id="SM00885">
    <property type="entry name" value="D5_N"/>
    <property type="match status" value="1"/>
</dbReference>
<dbReference type="InterPro" id="IPR014818">
    <property type="entry name" value="Phage/plasmid_primase_P4_C"/>
</dbReference>
<dbReference type="InterPro" id="IPR027417">
    <property type="entry name" value="P-loop_NTPase"/>
</dbReference>
<dbReference type="OrthoDB" id="3218228at2"/>
<dbReference type="InterPro" id="IPR006500">
    <property type="entry name" value="Helicase_put_C_phage/plasmid"/>
</dbReference>
<dbReference type="EMBL" id="FOKG01000027">
    <property type="protein sequence ID" value="SFB61214.1"/>
    <property type="molecule type" value="Genomic_DNA"/>
</dbReference>
<evidence type="ECO:0000256" key="1">
    <source>
        <dbReference type="ARBA" id="ARBA00022801"/>
    </source>
</evidence>
<dbReference type="Gene3D" id="3.40.50.300">
    <property type="entry name" value="P-loop containing nucleotide triphosphate hydrolases"/>
    <property type="match status" value="1"/>
</dbReference>
<dbReference type="CDD" id="cd04859">
    <property type="entry name" value="Prim_Pol"/>
    <property type="match status" value="1"/>
</dbReference>
<keyword evidence="1" id="KW-0378">Hydrolase</keyword>
<reference evidence="5" key="1">
    <citation type="submission" date="2016-10" db="EMBL/GenBank/DDBJ databases">
        <authorList>
            <person name="Varghese N."/>
            <person name="Submissions S."/>
        </authorList>
    </citation>
    <scope>NUCLEOTIDE SEQUENCE [LARGE SCALE GENOMIC DNA]</scope>
    <source>
        <strain evidence="5">CGMCC 4.3568</strain>
    </source>
</reference>
<evidence type="ECO:0000259" key="3">
    <source>
        <dbReference type="SMART" id="SM00943"/>
    </source>
</evidence>
<dbReference type="GO" id="GO:0016787">
    <property type="term" value="F:hydrolase activity"/>
    <property type="evidence" value="ECO:0007669"/>
    <property type="project" value="UniProtKB-KW"/>
</dbReference>
<gene>
    <name evidence="4" type="ORF">SAMN05216266_12758</name>
</gene>
<keyword evidence="5" id="KW-1185">Reference proteome</keyword>
<dbReference type="InterPro" id="IPR051620">
    <property type="entry name" value="ORF904-like_C"/>
</dbReference>
<dbReference type="NCBIfam" id="TIGR01613">
    <property type="entry name" value="primase_Cterm"/>
    <property type="match status" value="1"/>
</dbReference>
<dbReference type="RefSeq" id="WP_091678434.1">
    <property type="nucleotide sequence ID" value="NZ_FOKG01000027.1"/>
</dbReference>
<dbReference type="PANTHER" id="PTHR35372:SF2">
    <property type="entry name" value="SF3 HELICASE DOMAIN-CONTAINING PROTEIN"/>
    <property type="match status" value="1"/>
</dbReference>
<dbReference type="Pfam" id="PF09250">
    <property type="entry name" value="Prim-Pol"/>
    <property type="match status" value="1"/>
</dbReference>
<protein>
    <submittedName>
        <fullName evidence="4">Phage/plasmid primase, P4 family, C-terminal domain-containing protein</fullName>
    </submittedName>
</protein>
<dbReference type="AlphaFoldDB" id="A0A1I1CF63"/>
<dbReference type="InterPro" id="IPR015330">
    <property type="entry name" value="DNA_primase/pol_bifunc_N"/>
</dbReference>
<feature type="domain" description="Bacteriophage/plasmid primase P4 C-terminal" evidence="2">
    <location>
        <begin position="321"/>
        <end position="482"/>
    </location>
</feature>
<accession>A0A1I1CF63</accession>
<dbReference type="Proteomes" id="UP000243799">
    <property type="component" value="Unassembled WGS sequence"/>
</dbReference>
<sequence>MTHKTAELLDFYRLRLKTPLFTYYAVDGYPLGWQQTRLFGTSADAIESAEIVGAVLTDGVCVLDPDLKNGGDASFERLTRDFNLPPTFTVRTASGGHHYYFQSAQPLRTINRGVAKDYDGVDFLSKGSHVVAAGSVRRGYPREDKPDGEYVVVNDAPVAYLPERLRRAWQEAMSSGPTVVIDADDVDLTEWDKIGLQDSLTYWLERVREAQDGSKYYTVRDAYYVGVNCGRYLDDFDADDWWESIVEAAPYVISSSSERSIRNLSDDKLKAPNIVIAAQTRATEIQDVETRPVETHATRMEAQLLKHSNTGLLPVSHLGMALRVARKHSNEVMYVGGLGWFAWDGTRWREDPEGAVVRRYISQTVPDLYEEAAEMTRRGVDAGIVGKHVLAATRYQDRYDLQSVEGMLRDYVEGDRELLDGDPRVINVANGVVILPEHADDPVRFEAHSPSFMCTRLANVSYHPEREVGGTFLDDQLRLFFPVEGERQYFQKLLGLTLVGDNREQLVTIHTGKSDRGANGKGTVLGAFDRLFGDYSGPLDNELVSKDARRSDDTKLSTYRGKRMLLLSEFSKKLDTEKLKAWTGGDPVQVRVAYARVPFDLHVDASIHISANSLPEMAPDAAWWRRAKIVTWRADITQEQKRPSSEVNAEMDQHASELLNWAIEGYRLYLRDGLTDPESVTERTRSVQADEDWRLSFIETYLVESPGSVLLCADLWKVYQSRYHGREVPTRNRFYRTMDTWLGESEKTMSGKGWHGWKLRDDVEESPF</sequence>
<feature type="domain" description="DNA primase/polymerase bifunctional N-terminal" evidence="3">
    <location>
        <begin position="9"/>
        <end position="165"/>
    </location>
</feature>